<sequence>MASYIVSPMCLPSPWTSDPESMSSWLLLNQHTPSTKATHPIQSPSSKPSQYSHSIDPSTKPHALENRNVVYREGGLEQIMDMPLDIICEFCLARNIKEVYWTCRVRCCSRCIKQQFITQDELDCWIPEELYVQKPASVFPYAVINQFNLRLPATALYFSPVAKQYLAEVSSLISAKEGKLEEWIKEKGEVQLERIKHASLCEHWHNLWVERPSSTGSCIPLFDLSVTMVLSVALVYLWKDKILG</sequence>
<dbReference type="HOGENOM" id="CLU_1137938_0_0_1"/>
<feature type="region of interest" description="Disordered" evidence="1">
    <location>
        <begin position="34"/>
        <end position="61"/>
    </location>
</feature>
<gene>
    <name evidence="2" type="ORF">CC1G_06369</name>
</gene>
<comment type="caution">
    <text evidence="2">The sequence shown here is derived from an EMBL/GenBank/DDBJ whole genome shotgun (WGS) entry which is preliminary data.</text>
</comment>
<dbReference type="InParanoid" id="A8NTR1"/>
<evidence type="ECO:0000313" key="2">
    <source>
        <dbReference type="EMBL" id="EAU85468.2"/>
    </source>
</evidence>
<accession>A8NTR1</accession>
<evidence type="ECO:0000313" key="3">
    <source>
        <dbReference type="Proteomes" id="UP000001861"/>
    </source>
</evidence>
<proteinExistence type="predicted"/>
<dbReference type="Proteomes" id="UP000001861">
    <property type="component" value="Unassembled WGS sequence"/>
</dbReference>
<name>A8NTR1_COPC7</name>
<dbReference type="KEGG" id="cci:CC1G_06369"/>
<reference evidence="2 3" key="1">
    <citation type="journal article" date="2010" name="Proc. Natl. Acad. Sci. U.S.A.">
        <title>Insights into evolution of multicellular fungi from the assembled chromosomes of the mushroom Coprinopsis cinerea (Coprinus cinereus).</title>
        <authorList>
            <person name="Stajich J.E."/>
            <person name="Wilke S.K."/>
            <person name="Ahren D."/>
            <person name="Au C.H."/>
            <person name="Birren B.W."/>
            <person name="Borodovsky M."/>
            <person name="Burns C."/>
            <person name="Canback B."/>
            <person name="Casselton L.A."/>
            <person name="Cheng C.K."/>
            <person name="Deng J."/>
            <person name="Dietrich F.S."/>
            <person name="Fargo D.C."/>
            <person name="Farman M.L."/>
            <person name="Gathman A.C."/>
            <person name="Goldberg J."/>
            <person name="Guigo R."/>
            <person name="Hoegger P.J."/>
            <person name="Hooker J.B."/>
            <person name="Huggins A."/>
            <person name="James T.Y."/>
            <person name="Kamada T."/>
            <person name="Kilaru S."/>
            <person name="Kodira C."/>
            <person name="Kues U."/>
            <person name="Kupfer D."/>
            <person name="Kwan H.S."/>
            <person name="Lomsadze A."/>
            <person name="Li W."/>
            <person name="Lilly W.W."/>
            <person name="Ma L.J."/>
            <person name="Mackey A.J."/>
            <person name="Manning G."/>
            <person name="Martin F."/>
            <person name="Muraguchi H."/>
            <person name="Natvig D.O."/>
            <person name="Palmerini H."/>
            <person name="Ramesh M.A."/>
            <person name="Rehmeyer C.J."/>
            <person name="Roe B.A."/>
            <person name="Shenoy N."/>
            <person name="Stanke M."/>
            <person name="Ter-Hovhannisyan V."/>
            <person name="Tunlid A."/>
            <person name="Velagapudi R."/>
            <person name="Vision T.J."/>
            <person name="Zeng Q."/>
            <person name="Zolan M.E."/>
            <person name="Pukkila P.J."/>
        </authorList>
    </citation>
    <scope>NUCLEOTIDE SEQUENCE [LARGE SCALE GENOMIC DNA]</scope>
    <source>
        <strain evidence="3">Okayama-7 / 130 / ATCC MYA-4618 / FGSC 9003</strain>
    </source>
</reference>
<dbReference type="VEuPathDB" id="FungiDB:CC1G_06369"/>
<dbReference type="OrthoDB" id="2322499at2759"/>
<dbReference type="GeneID" id="6012825"/>
<protein>
    <submittedName>
        <fullName evidence="2">Uncharacterized protein</fullName>
    </submittedName>
</protein>
<dbReference type="AlphaFoldDB" id="A8NTR1"/>
<keyword evidence="3" id="KW-1185">Reference proteome</keyword>
<evidence type="ECO:0000256" key="1">
    <source>
        <dbReference type="SAM" id="MobiDB-lite"/>
    </source>
</evidence>
<dbReference type="EMBL" id="AACS02000004">
    <property type="protein sequence ID" value="EAU85468.2"/>
    <property type="molecule type" value="Genomic_DNA"/>
</dbReference>
<dbReference type="RefSeq" id="XP_001836284.2">
    <property type="nucleotide sequence ID" value="XM_001836232.2"/>
</dbReference>
<organism evidence="2 3">
    <name type="scientific">Coprinopsis cinerea (strain Okayama-7 / 130 / ATCC MYA-4618 / FGSC 9003)</name>
    <name type="common">Inky cap fungus</name>
    <name type="synonym">Hormographiella aspergillata</name>
    <dbReference type="NCBI Taxonomy" id="240176"/>
    <lineage>
        <taxon>Eukaryota</taxon>
        <taxon>Fungi</taxon>
        <taxon>Dikarya</taxon>
        <taxon>Basidiomycota</taxon>
        <taxon>Agaricomycotina</taxon>
        <taxon>Agaricomycetes</taxon>
        <taxon>Agaricomycetidae</taxon>
        <taxon>Agaricales</taxon>
        <taxon>Agaricineae</taxon>
        <taxon>Psathyrellaceae</taxon>
        <taxon>Coprinopsis</taxon>
    </lineage>
</organism>
<feature type="compositionally biased region" description="Low complexity" evidence="1">
    <location>
        <begin position="39"/>
        <end position="55"/>
    </location>
</feature>